<dbReference type="Pfam" id="PF05739">
    <property type="entry name" value="SNARE"/>
    <property type="match status" value="1"/>
</dbReference>
<dbReference type="OMA" id="HPRNAPQ"/>
<dbReference type="STRING" id="280699.M1V562"/>
<dbReference type="PANTHER" id="PTHR19957:SF307">
    <property type="entry name" value="PROTEIN SSO1-RELATED"/>
    <property type="match status" value="1"/>
</dbReference>
<evidence type="ECO:0000256" key="5">
    <source>
        <dbReference type="ARBA" id="ARBA00022989"/>
    </source>
</evidence>
<dbReference type="GO" id="GO:0031201">
    <property type="term" value="C:SNARE complex"/>
    <property type="evidence" value="ECO:0007669"/>
    <property type="project" value="TreeGrafter"/>
</dbReference>
<dbReference type="PANTHER" id="PTHR19957">
    <property type="entry name" value="SYNTAXIN"/>
    <property type="match status" value="1"/>
</dbReference>
<dbReference type="GO" id="GO:0006886">
    <property type="term" value="P:intracellular protein transport"/>
    <property type="evidence" value="ECO:0007669"/>
    <property type="project" value="InterPro"/>
</dbReference>
<protein>
    <submittedName>
        <fullName evidence="11">Similar to syntaxin</fullName>
    </submittedName>
</protein>
<dbReference type="AlphaFoldDB" id="M1V562"/>
<dbReference type="GeneID" id="16993700"/>
<accession>M1V562</accession>
<evidence type="ECO:0000256" key="2">
    <source>
        <dbReference type="ARBA" id="ARBA00009063"/>
    </source>
</evidence>
<dbReference type="InterPro" id="IPR010989">
    <property type="entry name" value="SNARE"/>
</dbReference>
<dbReference type="EMBL" id="AP006491">
    <property type="protein sequence ID" value="BAM80115.1"/>
    <property type="molecule type" value="Genomic_DNA"/>
</dbReference>
<dbReference type="KEGG" id="cme:CYME_CMI249C"/>
<dbReference type="InterPro" id="IPR006011">
    <property type="entry name" value="Syntaxin_N"/>
</dbReference>
<dbReference type="eggNOG" id="KOG0810">
    <property type="taxonomic scope" value="Eukaryota"/>
</dbReference>
<feature type="region of interest" description="Disordered" evidence="8">
    <location>
        <begin position="1"/>
        <end position="57"/>
    </location>
</feature>
<keyword evidence="6 9" id="KW-0472">Membrane</keyword>
<evidence type="ECO:0000313" key="12">
    <source>
        <dbReference type="Proteomes" id="UP000007014"/>
    </source>
</evidence>
<comment type="similarity">
    <text evidence="2 7">Belongs to the syntaxin family.</text>
</comment>
<evidence type="ECO:0000256" key="8">
    <source>
        <dbReference type="SAM" id="MobiDB-lite"/>
    </source>
</evidence>
<dbReference type="FunFam" id="1.20.5.110:FF:000008">
    <property type="entry name" value="Syntaxin 132"/>
    <property type="match status" value="1"/>
</dbReference>
<dbReference type="Gramene" id="CMI249CT">
    <property type="protein sequence ID" value="CMI249CT"/>
    <property type="gene ID" value="CMI249C"/>
</dbReference>
<feature type="transmembrane region" description="Helical" evidence="9">
    <location>
        <begin position="305"/>
        <end position="326"/>
    </location>
</feature>
<name>M1V562_CYAM1</name>
<evidence type="ECO:0000256" key="6">
    <source>
        <dbReference type="ARBA" id="ARBA00023136"/>
    </source>
</evidence>
<gene>
    <name evidence="11" type="ORF">CYME_CMI249C</name>
</gene>
<evidence type="ECO:0000256" key="9">
    <source>
        <dbReference type="SAM" id="Phobius"/>
    </source>
</evidence>
<evidence type="ECO:0000313" key="11">
    <source>
        <dbReference type="EMBL" id="BAM80115.1"/>
    </source>
</evidence>
<dbReference type="InterPro" id="IPR000727">
    <property type="entry name" value="T_SNARE_dom"/>
</dbReference>
<feature type="compositionally biased region" description="Polar residues" evidence="8">
    <location>
        <begin position="10"/>
        <end position="23"/>
    </location>
</feature>
<dbReference type="InterPro" id="IPR045242">
    <property type="entry name" value="Syntaxin"/>
</dbReference>
<comment type="subcellular location">
    <subcellularLocation>
        <location evidence="1">Membrane</location>
        <topology evidence="1">Single-pass type IV membrane protein</topology>
    </subcellularLocation>
</comment>
<dbReference type="Gene3D" id="1.20.5.110">
    <property type="match status" value="1"/>
</dbReference>
<reference evidence="11 12" key="2">
    <citation type="journal article" date="2007" name="BMC Biol.">
        <title>A 100%-complete sequence reveals unusually simple genomic features in the hot-spring red alga Cyanidioschyzon merolae.</title>
        <authorList>
            <person name="Nozaki H."/>
            <person name="Takano H."/>
            <person name="Misumi O."/>
            <person name="Terasawa K."/>
            <person name="Matsuzaki M."/>
            <person name="Maruyama S."/>
            <person name="Nishida K."/>
            <person name="Yagisawa F."/>
            <person name="Yoshida Y."/>
            <person name="Fujiwara T."/>
            <person name="Takio S."/>
            <person name="Tamura K."/>
            <person name="Chung S.J."/>
            <person name="Nakamura S."/>
            <person name="Kuroiwa H."/>
            <person name="Tanaka K."/>
            <person name="Sato N."/>
            <person name="Kuroiwa T."/>
        </authorList>
    </citation>
    <scope>NUCLEOTIDE SEQUENCE [LARGE SCALE GENOMIC DNA]</scope>
    <source>
        <strain evidence="11 12">10D</strain>
    </source>
</reference>
<evidence type="ECO:0000256" key="4">
    <source>
        <dbReference type="ARBA" id="ARBA00022692"/>
    </source>
</evidence>
<feature type="domain" description="T-SNARE coiled-coil homology" evidence="10">
    <location>
        <begin position="233"/>
        <end position="295"/>
    </location>
</feature>
<keyword evidence="3" id="KW-0813">Transport</keyword>
<dbReference type="PROSITE" id="PS00914">
    <property type="entry name" value="SYNTAXIN"/>
    <property type="match status" value="1"/>
</dbReference>
<dbReference type="InterPro" id="IPR006012">
    <property type="entry name" value="Syntaxin/epimorphin_CS"/>
</dbReference>
<keyword evidence="12" id="KW-1185">Reference proteome</keyword>
<reference evidence="11 12" key="1">
    <citation type="journal article" date="2004" name="Nature">
        <title>Genome sequence of the ultrasmall unicellular red alga Cyanidioschyzon merolae 10D.</title>
        <authorList>
            <person name="Matsuzaki M."/>
            <person name="Misumi O."/>
            <person name="Shin-i T."/>
            <person name="Maruyama S."/>
            <person name="Takahara M."/>
            <person name="Miyagishima S."/>
            <person name="Mori T."/>
            <person name="Nishida K."/>
            <person name="Yagisawa F."/>
            <person name="Nishida K."/>
            <person name="Yoshida Y."/>
            <person name="Nishimura Y."/>
            <person name="Nakao S."/>
            <person name="Kobayashi T."/>
            <person name="Momoyama Y."/>
            <person name="Higashiyama T."/>
            <person name="Minoda A."/>
            <person name="Sano M."/>
            <person name="Nomoto H."/>
            <person name="Oishi K."/>
            <person name="Hayashi H."/>
            <person name="Ohta F."/>
            <person name="Nishizaka S."/>
            <person name="Haga S."/>
            <person name="Miura S."/>
            <person name="Morishita T."/>
            <person name="Kabeya Y."/>
            <person name="Terasawa K."/>
            <person name="Suzuki Y."/>
            <person name="Ishii Y."/>
            <person name="Asakawa S."/>
            <person name="Takano H."/>
            <person name="Ohta N."/>
            <person name="Kuroiwa H."/>
            <person name="Tanaka K."/>
            <person name="Shimizu N."/>
            <person name="Sugano S."/>
            <person name="Sato N."/>
            <person name="Nozaki H."/>
            <person name="Ogasawara N."/>
            <person name="Kohara Y."/>
            <person name="Kuroiwa T."/>
        </authorList>
    </citation>
    <scope>NUCLEOTIDE SEQUENCE [LARGE SCALE GENOMIC DNA]</scope>
    <source>
        <strain evidence="11 12">10D</strain>
    </source>
</reference>
<dbReference type="GO" id="GO:0006906">
    <property type="term" value="P:vesicle fusion"/>
    <property type="evidence" value="ECO:0007669"/>
    <property type="project" value="TreeGrafter"/>
</dbReference>
<dbReference type="SMART" id="SM00397">
    <property type="entry name" value="t_SNARE"/>
    <property type="match status" value="1"/>
</dbReference>
<keyword evidence="5 9" id="KW-1133">Transmembrane helix</keyword>
<evidence type="ECO:0000256" key="7">
    <source>
        <dbReference type="RuleBase" id="RU003858"/>
    </source>
</evidence>
<dbReference type="OrthoDB" id="10255013at2759"/>
<keyword evidence="4 9" id="KW-0812">Transmembrane</keyword>
<dbReference type="Pfam" id="PF00804">
    <property type="entry name" value="Syntaxin"/>
    <property type="match status" value="1"/>
</dbReference>
<dbReference type="RefSeq" id="XP_005536401.1">
    <property type="nucleotide sequence ID" value="XM_005536344.1"/>
</dbReference>
<dbReference type="SUPFAM" id="SSF47661">
    <property type="entry name" value="t-snare proteins"/>
    <property type="match status" value="1"/>
</dbReference>
<dbReference type="Gene3D" id="1.20.58.70">
    <property type="match status" value="1"/>
</dbReference>
<dbReference type="PROSITE" id="PS50192">
    <property type="entry name" value="T_SNARE"/>
    <property type="match status" value="1"/>
</dbReference>
<sequence>MQNRLGEIKQPNQLAVPSSSEQNDAPDQESLEPQAPSAKDRADLESGAGTGNGASEAEGASDSFLVDFFGQVNELSNQIAFYRNILAQLTPLYSERAGTTDKRKVALIQADITTLQTRAQEVAQKVKIDLKAMADDNRRFCEQHPDRSGEARIRVNQHQRLIRQFMRATEEYERLQAQQKEQMQGAMFEKLRNMRPGLDDAQVRDFAEKPETLRPMLQQEQLDLERGTLSDEIADLEMRNREIASLEESIRELHQMFLDLSVLVESQGELIDQIETNVQGTRKSVKQGVKNLQRARRLQRCSHKLMWCIIILLIILIIAIVVPVVVTTTRNG</sequence>
<dbReference type="Proteomes" id="UP000007014">
    <property type="component" value="Chromosome 9"/>
</dbReference>
<dbReference type="GO" id="GO:0006887">
    <property type="term" value="P:exocytosis"/>
    <property type="evidence" value="ECO:0007669"/>
    <property type="project" value="TreeGrafter"/>
</dbReference>
<dbReference type="CDD" id="cd15848">
    <property type="entry name" value="SNARE_syntaxin1-like"/>
    <property type="match status" value="1"/>
</dbReference>
<dbReference type="GO" id="GO:0000149">
    <property type="term" value="F:SNARE binding"/>
    <property type="evidence" value="ECO:0007669"/>
    <property type="project" value="TreeGrafter"/>
</dbReference>
<dbReference type="SMART" id="SM00503">
    <property type="entry name" value="SynN"/>
    <property type="match status" value="1"/>
</dbReference>
<evidence type="ECO:0000256" key="1">
    <source>
        <dbReference type="ARBA" id="ARBA00004211"/>
    </source>
</evidence>
<dbReference type="GO" id="GO:0005886">
    <property type="term" value="C:plasma membrane"/>
    <property type="evidence" value="ECO:0007669"/>
    <property type="project" value="TreeGrafter"/>
</dbReference>
<proteinExistence type="inferred from homology"/>
<organism evidence="11 12">
    <name type="scientific">Cyanidioschyzon merolae (strain NIES-3377 / 10D)</name>
    <name type="common">Unicellular red alga</name>
    <dbReference type="NCBI Taxonomy" id="280699"/>
    <lineage>
        <taxon>Eukaryota</taxon>
        <taxon>Rhodophyta</taxon>
        <taxon>Bangiophyceae</taxon>
        <taxon>Cyanidiales</taxon>
        <taxon>Cyanidiaceae</taxon>
        <taxon>Cyanidioschyzon</taxon>
    </lineage>
</organism>
<dbReference type="GO" id="GO:0012505">
    <property type="term" value="C:endomembrane system"/>
    <property type="evidence" value="ECO:0007669"/>
    <property type="project" value="TreeGrafter"/>
</dbReference>
<evidence type="ECO:0000256" key="3">
    <source>
        <dbReference type="ARBA" id="ARBA00022448"/>
    </source>
</evidence>
<dbReference type="GO" id="GO:0048278">
    <property type="term" value="P:vesicle docking"/>
    <property type="evidence" value="ECO:0007669"/>
    <property type="project" value="TreeGrafter"/>
</dbReference>
<dbReference type="HOGENOM" id="CLU_042423_1_1_1"/>
<dbReference type="GO" id="GO:0005484">
    <property type="term" value="F:SNAP receptor activity"/>
    <property type="evidence" value="ECO:0007669"/>
    <property type="project" value="InterPro"/>
</dbReference>
<evidence type="ECO:0000259" key="10">
    <source>
        <dbReference type="PROSITE" id="PS50192"/>
    </source>
</evidence>